<reference evidence="1" key="1">
    <citation type="submission" date="2018-02" db="EMBL/GenBank/DDBJ databases">
        <title>The genomes of Aspergillus section Nigri reveals drivers in fungal speciation.</title>
        <authorList>
            <consortium name="DOE Joint Genome Institute"/>
            <person name="Vesth T.C."/>
            <person name="Nybo J."/>
            <person name="Theobald S."/>
            <person name="Brandl J."/>
            <person name="Frisvad J.C."/>
            <person name="Nielsen K.F."/>
            <person name="Lyhne E.K."/>
            <person name="Kogle M.E."/>
            <person name="Kuo A."/>
            <person name="Riley R."/>
            <person name="Clum A."/>
            <person name="Nolan M."/>
            <person name="Lipzen A."/>
            <person name="Salamov A."/>
            <person name="Henrissat B."/>
            <person name="Wiebenga A."/>
            <person name="De vries R.P."/>
            <person name="Grigoriev I.V."/>
            <person name="Mortensen U.H."/>
            <person name="Andersen M.R."/>
            <person name="Baker S.E."/>
        </authorList>
    </citation>
    <scope>NUCLEOTIDE SEQUENCE</scope>
    <source>
        <strain evidence="1">CBS 115574</strain>
    </source>
</reference>
<gene>
    <name evidence="1" type="ORF">BO79DRAFT_287595</name>
</gene>
<evidence type="ECO:0000313" key="2">
    <source>
        <dbReference type="Proteomes" id="UP000249748"/>
    </source>
</evidence>
<sequence length="164" mass="17610">MKLLYLATTLTSLIATVSASASLPSTYTLVADGGWTVVTDGTHLYIGTGDIKHYPILILKGGSNNTMITGHKQYDTTTGIQHLYVKEDETAPIALTEPNGAAPAGASVTGFDVDEGNYLLLDGVEAWGVEPSEGQIRRIYWLGGEDVREDYKGIGLWVKECRGC</sequence>
<accession>A0ACD1IFG9</accession>
<dbReference type="Proteomes" id="UP000249748">
    <property type="component" value="Unassembled WGS sequence"/>
</dbReference>
<evidence type="ECO:0000313" key="1">
    <source>
        <dbReference type="EMBL" id="RAK88525.1"/>
    </source>
</evidence>
<dbReference type="EMBL" id="KZ824550">
    <property type="protein sequence ID" value="RAK88525.1"/>
    <property type="molecule type" value="Genomic_DNA"/>
</dbReference>
<organism evidence="1 2">
    <name type="scientific">Aspergillus costaricaensis CBS 115574</name>
    <dbReference type="NCBI Taxonomy" id="1448317"/>
    <lineage>
        <taxon>Eukaryota</taxon>
        <taxon>Fungi</taxon>
        <taxon>Dikarya</taxon>
        <taxon>Ascomycota</taxon>
        <taxon>Pezizomycotina</taxon>
        <taxon>Eurotiomycetes</taxon>
        <taxon>Eurotiomycetidae</taxon>
        <taxon>Eurotiales</taxon>
        <taxon>Aspergillaceae</taxon>
        <taxon>Aspergillus</taxon>
        <taxon>Aspergillus subgen. Circumdati</taxon>
    </lineage>
</organism>
<protein>
    <submittedName>
        <fullName evidence="1">Uncharacterized protein</fullName>
    </submittedName>
</protein>
<name>A0ACD1IFG9_9EURO</name>
<keyword evidence="2" id="KW-1185">Reference proteome</keyword>
<proteinExistence type="predicted"/>